<dbReference type="SMART" id="SM00100">
    <property type="entry name" value="cNMP"/>
    <property type="match status" value="1"/>
</dbReference>
<dbReference type="InterPro" id="IPR014710">
    <property type="entry name" value="RmlC-like_jellyroll"/>
</dbReference>
<reference evidence="2" key="1">
    <citation type="submission" date="2018-06" db="EMBL/GenBank/DDBJ databases">
        <authorList>
            <person name="Zhirakovskaya E."/>
        </authorList>
    </citation>
    <scope>NUCLEOTIDE SEQUENCE</scope>
</reference>
<dbReference type="SUPFAM" id="SSF51206">
    <property type="entry name" value="cAMP-binding domain-like"/>
    <property type="match status" value="1"/>
</dbReference>
<dbReference type="GO" id="GO:0003700">
    <property type="term" value="F:DNA-binding transcription factor activity"/>
    <property type="evidence" value="ECO:0007669"/>
    <property type="project" value="TreeGrafter"/>
</dbReference>
<proteinExistence type="predicted"/>
<gene>
    <name evidence="2" type="ORF">MNBD_GAMMA17-527</name>
</gene>
<dbReference type="AlphaFoldDB" id="A0A3B0YVG6"/>
<dbReference type="Pfam" id="PF00027">
    <property type="entry name" value="cNMP_binding"/>
    <property type="match status" value="1"/>
</dbReference>
<sequence>MKPNNHLNIVKNSPFGKDLSEAQCQTLAAIIDIRHLKAGEALIAEGEVDHTLYVPISGKLSVVKTISGGQEEQLHVLAPGELTGTRGFLDGKEPSATLRALTDTQLFCIEQAKFEQLISSEPTIVYQVMRAIVRDIHGIVSNMNNSHVALSNYINRQHGRY</sequence>
<dbReference type="InterPro" id="IPR018490">
    <property type="entry name" value="cNMP-bd_dom_sf"/>
</dbReference>
<dbReference type="PANTHER" id="PTHR24567">
    <property type="entry name" value="CRP FAMILY TRANSCRIPTIONAL REGULATORY PROTEIN"/>
    <property type="match status" value="1"/>
</dbReference>
<dbReference type="GO" id="GO:0005829">
    <property type="term" value="C:cytosol"/>
    <property type="evidence" value="ECO:0007669"/>
    <property type="project" value="TreeGrafter"/>
</dbReference>
<dbReference type="Gene3D" id="2.60.120.10">
    <property type="entry name" value="Jelly Rolls"/>
    <property type="match status" value="1"/>
</dbReference>
<dbReference type="PROSITE" id="PS50042">
    <property type="entry name" value="CNMP_BINDING_3"/>
    <property type="match status" value="1"/>
</dbReference>
<evidence type="ECO:0000259" key="1">
    <source>
        <dbReference type="PROSITE" id="PS50042"/>
    </source>
</evidence>
<protein>
    <recommendedName>
        <fullName evidence="1">Cyclic nucleotide-binding domain-containing protein</fullName>
    </recommendedName>
</protein>
<dbReference type="InterPro" id="IPR000595">
    <property type="entry name" value="cNMP-bd_dom"/>
</dbReference>
<evidence type="ECO:0000313" key="2">
    <source>
        <dbReference type="EMBL" id="VAW85005.1"/>
    </source>
</evidence>
<dbReference type="CDD" id="cd00038">
    <property type="entry name" value="CAP_ED"/>
    <property type="match status" value="1"/>
</dbReference>
<dbReference type="InterPro" id="IPR050397">
    <property type="entry name" value="Env_Response_Regulators"/>
</dbReference>
<organism evidence="2">
    <name type="scientific">hydrothermal vent metagenome</name>
    <dbReference type="NCBI Taxonomy" id="652676"/>
    <lineage>
        <taxon>unclassified sequences</taxon>
        <taxon>metagenomes</taxon>
        <taxon>ecological metagenomes</taxon>
    </lineage>
</organism>
<feature type="domain" description="Cyclic nucleotide-binding" evidence="1">
    <location>
        <begin position="15"/>
        <end position="135"/>
    </location>
</feature>
<accession>A0A3B0YVG6</accession>
<dbReference type="PANTHER" id="PTHR24567:SF26">
    <property type="entry name" value="REGULATORY PROTEIN YEIL"/>
    <property type="match status" value="1"/>
</dbReference>
<name>A0A3B0YVG6_9ZZZZ</name>
<dbReference type="EMBL" id="UOFQ01000013">
    <property type="protein sequence ID" value="VAW85005.1"/>
    <property type="molecule type" value="Genomic_DNA"/>
</dbReference>